<gene>
    <name evidence="1" type="primary">gb01399</name>
    <name evidence="1" type="ORF">PR202_gb01399</name>
</gene>
<dbReference type="PANTHER" id="PTHR33116">
    <property type="entry name" value="REVERSE TRANSCRIPTASE ZINC-BINDING DOMAIN-CONTAINING PROTEIN-RELATED-RELATED"/>
    <property type="match status" value="1"/>
</dbReference>
<reference evidence="1" key="1">
    <citation type="journal article" date="2018" name="DNA Res.">
        <title>Multiple hybrid de novo genome assembly of finger millet, an orphan allotetraploid crop.</title>
        <authorList>
            <person name="Hatakeyama M."/>
            <person name="Aluri S."/>
            <person name="Balachadran M.T."/>
            <person name="Sivarajan S.R."/>
            <person name="Patrignani A."/>
            <person name="Gruter S."/>
            <person name="Poveda L."/>
            <person name="Shimizu-Inatsugi R."/>
            <person name="Baeten J."/>
            <person name="Francoijs K.J."/>
            <person name="Nataraja K.N."/>
            <person name="Reddy Y.A.N."/>
            <person name="Phadnis S."/>
            <person name="Ravikumar R.L."/>
            <person name="Schlapbach R."/>
            <person name="Sreeman S.M."/>
            <person name="Shimizu K.K."/>
        </authorList>
    </citation>
    <scope>NUCLEOTIDE SEQUENCE</scope>
</reference>
<protein>
    <recommendedName>
        <fullName evidence="3">Reverse transcriptase domain-containing protein</fullName>
    </recommendedName>
</protein>
<accession>A0AAV5DVS3</accession>
<dbReference type="AlphaFoldDB" id="A0AAV5DVS3"/>
<reference evidence="1" key="2">
    <citation type="submission" date="2021-12" db="EMBL/GenBank/DDBJ databases">
        <title>Resequencing data analysis of finger millet.</title>
        <authorList>
            <person name="Hatakeyama M."/>
            <person name="Aluri S."/>
            <person name="Balachadran M.T."/>
            <person name="Sivarajan S.R."/>
            <person name="Poveda L."/>
            <person name="Shimizu-Inatsugi R."/>
            <person name="Schlapbach R."/>
            <person name="Sreeman S.M."/>
            <person name="Shimizu K.K."/>
        </authorList>
    </citation>
    <scope>NUCLEOTIDE SEQUENCE</scope>
</reference>
<keyword evidence="2" id="KW-1185">Reference proteome</keyword>
<dbReference type="PANTHER" id="PTHR33116:SF86">
    <property type="entry name" value="REVERSE TRANSCRIPTASE DOMAIN-CONTAINING PROTEIN"/>
    <property type="match status" value="1"/>
</dbReference>
<evidence type="ECO:0000313" key="1">
    <source>
        <dbReference type="EMBL" id="GJN14557.1"/>
    </source>
</evidence>
<sequence length="297" mass="33825">MVKQFIDQLESFPLIRRGPISPYLFLIAAEGLSCLLKSRNQSLVLKGIRVAPSAPVVSHLLFRGDRLLLFRANSESALEVTDVLRLYCCVAGQQVNLEKSSIYFAKGCSQTVTDEIKIVFDVQNELLSEKYLGMALDVGATPNGAFMYLKDRVWNKIQRWMEQCLSTKGNKVLIESVAHAMMSCFKLSRGLCKHITGLLRKFWWGCKERKKKTYWVAWDDMVTPKCLRGMGFRDIELFNLALLVKQVWRILQNPDSLSARILKAVYFSQRDARFPTSQPWFTPVEGLAIHLGRPKGA</sequence>
<evidence type="ECO:0000313" key="2">
    <source>
        <dbReference type="Proteomes" id="UP001054889"/>
    </source>
</evidence>
<dbReference type="EMBL" id="BQKI01000071">
    <property type="protein sequence ID" value="GJN14557.1"/>
    <property type="molecule type" value="Genomic_DNA"/>
</dbReference>
<name>A0AAV5DVS3_ELECO</name>
<evidence type="ECO:0008006" key="3">
    <source>
        <dbReference type="Google" id="ProtNLM"/>
    </source>
</evidence>
<dbReference type="Proteomes" id="UP001054889">
    <property type="component" value="Unassembled WGS sequence"/>
</dbReference>
<proteinExistence type="predicted"/>
<comment type="caution">
    <text evidence="1">The sequence shown here is derived from an EMBL/GenBank/DDBJ whole genome shotgun (WGS) entry which is preliminary data.</text>
</comment>
<organism evidence="1 2">
    <name type="scientific">Eleusine coracana subsp. coracana</name>
    <dbReference type="NCBI Taxonomy" id="191504"/>
    <lineage>
        <taxon>Eukaryota</taxon>
        <taxon>Viridiplantae</taxon>
        <taxon>Streptophyta</taxon>
        <taxon>Embryophyta</taxon>
        <taxon>Tracheophyta</taxon>
        <taxon>Spermatophyta</taxon>
        <taxon>Magnoliopsida</taxon>
        <taxon>Liliopsida</taxon>
        <taxon>Poales</taxon>
        <taxon>Poaceae</taxon>
        <taxon>PACMAD clade</taxon>
        <taxon>Chloridoideae</taxon>
        <taxon>Cynodonteae</taxon>
        <taxon>Eleusininae</taxon>
        <taxon>Eleusine</taxon>
    </lineage>
</organism>